<dbReference type="EMBL" id="DUTF01000063">
    <property type="protein sequence ID" value="HHY25669.1"/>
    <property type="molecule type" value="Genomic_DNA"/>
</dbReference>
<dbReference type="Gene3D" id="3.30.1050.10">
    <property type="entry name" value="SCP2 sterol-binding domain"/>
    <property type="match status" value="1"/>
</dbReference>
<dbReference type="PANTHER" id="PTHR10094">
    <property type="entry name" value="STEROL CARRIER PROTEIN 2 SCP-2 FAMILY PROTEIN"/>
    <property type="match status" value="1"/>
</dbReference>
<organism evidence="2 3">
    <name type="scientific">Desulfitobacterium dehalogenans</name>
    <dbReference type="NCBI Taxonomy" id="36854"/>
    <lineage>
        <taxon>Bacteria</taxon>
        <taxon>Bacillati</taxon>
        <taxon>Bacillota</taxon>
        <taxon>Clostridia</taxon>
        <taxon>Eubacteriales</taxon>
        <taxon>Desulfitobacteriaceae</taxon>
        <taxon>Desulfitobacterium</taxon>
    </lineage>
</organism>
<dbReference type="SUPFAM" id="SSF55718">
    <property type="entry name" value="SCP-like"/>
    <property type="match status" value="1"/>
</dbReference>
<dbReference type="PANTHER" id="PTHR10094:SF25">
    <property type="entry name" value="SCP2 STEROL-BINDING DOMAIN-CONTAINING PROTEIN 1"/>
    <property type="match status" value="1"/>
</dbReference>
<dbReference type="Pfam" id="PF02036">
    <property type="entry name" value="SCP2"/>
    <property type="match status" value="1"/>
</dbReference>
<gene>
    <name evidence="2" type="ORF">GX523_02740</name>
</gene>
<dbReference type="AlphaFoldDB" id="A0A7C6Z2N7"/>
<sequence length="106" mass="11850">MNSPKALMDDFIKKTEEKAELTSSINGVYQYDFSASDHGVWSVTFENGKAVYKEGETQDPVVTIKAKFDTFVDFYQGKLNAMSAVMTGKIKIKGNMSAAMKMQQFL</sequence>
<name>A0A7C6Z2N7_9FIRM</name>
<accession>A0A7C6Z2N7</accession>
<comment type="caution">
    <text evidence="2">The sequence shown here is derived from an EMBL/GenBank/DDBJ whole genome shotgun (WGS) entry which is preliminary data.</text>
</comment>
<proteinExistence type="predicted"/>
<protein>
    <submittedName>
        <fullName evidence="2">SCP2 sterol-binding domain-containing protein</fullName>
    </submittedName>
</protein>
<evidence type="ECO:0000313" key="2">
    <source>
        <dbReference type="EMBL" id="HHY25669.1"/>
    </source>
</evidence>
<evidence type="ECO:0000313" key="3">
    <source>
        <dbReference type="Proteomes" id="UP000553059"/>
    </source>
</evidence>
<reference evidence="2 3" key="1">
    <citation type="journal article" date="2020" name="Biotechnol. Biofuels">
        <title>New insights from the biogas microbiome by comprehensive genome-resolved metagenomics of nearly 1600 species originating from multiple anaerobic digesters.</title>
        <authorList>
            <person name="Campanaro S."/>
            <person name="Treu L."/>
            <person name="Rodriguez-R L.M."/>
            <person name="Kovalovszki A."/>
            <person name="Ziels R.M."/>
            <person name="Maus I."/>
            <person name="Zhu X."/>
            <person name="Kougias P.G."/>
            <person name="Basile A."/>
            <person name="Luo G."/>
            <person name="Schluter A."/>
            <person name="Konstantinidis K.T."/>
            <person name="Angelidaki I."/>
        </authorList>
    </citation>
    <scope>NUCLEOTIDE SEQUENCE [LARGE SCALE GENOMIC DNA]</scope>
    <source>
        <strain evidence="2">AS05jafATM_4</strain>
    </source>
</reference>
<feature type="domain" description="SCP2" evidence="1">
    <location>
        <begin position="11"/>
        <end position="106"/>
    </location>
</feature>
<dbReference type="InterPro" id="IPR036527">
    <property type="entry name" value="SCP2_sterol-bd_dom_sf"/>
</dbReference>
<evidence type="ECO:0000259" key="1">
    <source>
        <dbReference type="Pfam" id="PF02036"/>
    </source>
</evidence>
<dbReference type="Proteomes" id="UP000553059">
    <property type="component" value="Unassembled WGS sequence"/>
</dbReference>
<dbReference type="InterPro" id="IPR003033">
    <property type="entry name" value="SCP2_sterol-bd_dom"/>
</dbReference>
<dbReference type="GO" id="GO:0005829">
    <property type="term" value="C:cytosol"/>
    <property type="evidence" value="ECO:0007669"/>
    <property type="project" value="TreeGrafter"/>
</dbReference>